<gene>
    <name evidence="7" type="ORF">NIES21_54060</name>
</gene>
<dbReference type="InterPro" id="IPR022791">
    <property type="entry name" value="L-PG_synthase/AglD"/>
</dbReference>
<sequence>MTKVMKQFLRWIILGGTLFFVAKALKDNWVGVTTLKIDAAGWAILVIATGVTLLAHTWAGWIWTWVLRDLNQSIPSVQFIQVYLKTNIAKYLPGNVWHYYGRIVAAKNANISAGAATLSVLLEPLLMAAAALIIVVLLSNQFAATQTNLAVLICQFLALIFILCGVHPWFLNPVIRFLHRLKNKKSANKTQPQAAINLERYPIRPLLGEFGFLGLRSLGFILTIYAIYPVNLSQMPLLVGAFSFAWLLGLVVPGAPGGLGVFEATAIALLQHRFPSAVVISAIALYRLISILAETSGAALAWLDERLVNINR</sequence>
<evidence type="ECO:0000313" key="8">
    <source>
        <dbReference type="Proteomes" id="UP000218287"/>
    </source>
</evidence>
<keyword evidence="2" id="KW-1003">Cell membrane</keyword>
<evidence type="ECO:0000256" key="1">
    <source>
        <dbReference type="ARBA" id="ARBA00004651"/>
    </source>
</evidence>
<keyword evidence="8" id="KW-1185">Reference proteome</keyword>
<feature type="transmembrane region" description="Helical" evidence="6">
    <location>
        <begin position="125"/>
        <end position="143"/>
    </location>
</feature>
<dbReference type="GO" id="GO:0005886">
    <property type="term" value="C:plasma membrane"/>
    <property type="evidence" value="ECO:0007669"/>
    <property type="project" value="UniProtKB-SubCell"/>
</dbReference>
<feature type="transmembrane region" description="Helical" evidence="6">
    <location>
        <begin position="274"/>
        <end position="293"/>
    </location>
</feature>
<comment type="subcellular location">
    <subcellularLocation>
        <location evidence="1">Cell membrane</location>
        <topology evidence="1">Multi-pass membrane protein</topology>
    </subcellularLocation>
</comment>
<protein>
    <submittedName>
        <fullName evidence="7">Uncharacterized protein</fullName>
    </submittedName>
</protein>
<evidence type="ECO:0000256" key="6">
    <source>
        <dbReference type="SAM" id="Phobius"/>
    </source>
</evidence>
<accession>A0A1Z4GPX9</accession>
<dbReference type="OrthoDB" id="2542372at2"/>
<dbReference type="EMBL" id="AP018174">
    <property type="protein sequence ID" value="BAY19543.1"/>
    <property type="molecule type" value="Genomic_DNA"/>
</dbReference>
<evidence type="ECO:0000313" key="7">
    <source>
        <dbReference type="EMBL" id="BAY19543.1"/>
    </source>
</evidence>
<reference evidence="7 8" key="1">
    <citation type="submission" date="2017-06" db="EMBL/GenBank/DDBJ databases">
        <title>Genome sequencing of cyanobaciteial culture collection at National Institute for Environmental Studies (NIES).</title>
        <authorList>
            <person name="Hirose Y."/>
            <person name="Shimura Y."/>
            <person name="Fujisawa T."/>
            <person name="Nakamura Y."/>
            <person name="Kawachi M."/>
        </authorList>
    </citation>
    <scope>NUCLEOTIDE SEQUENCE [LARGE SCALE GENOMIC DNA]</scope>
    <source>
        <strain evidence="7 8">NIES-21</strain>
    </source>
</reference>
<evidence type="ECO:0000256" key="5">
    <source>
        <dbReference type="ARBA" id="ARBA00023136"/>
    </source>
</evidence>
<keyword evidence="4 6" id="KW-1133">Transmembrane helix</keyword>
<evidence type="ECO:0000256" key="4">
    <source>
        <dbReference type="ARBA" id="ARBA00022989"/>
    </source>
</evidence>
<keyword evidence="5 6" id="KW-0472">Membrane</keyword>
<dbReference type="Proteomes" id="UP000218287">
    <property type="component" value="Chromosome"/>
</dbReference>
<feature type="transmembrane region" description="Helical" evidence="6">
    <location>
        <begin position="240"/>
        <end position="262"/>
    </location>
</feature>
<dbReference type="AlphaFoldDB" id="A0A1Z4GPX9"/>
<proteinExistence type="predicted"/>
<keyword evidence="3 6" id="KW-0812">Transmembrane</keyword>
<dbReference type="Pfam" id="PF03706">
    <property type="entry name" value="LPG_synthase_TM"/>
    <property type="match status" value="1"/>
</dbReference>
<evidence type="ECO:0000256" key="2">
    <source>
        <dbReference type="ARBA" id="ARBA00022475"/>
    </source>
</evidence>
<feature type="transmembrane region" description="Helical" evidence="6">
    <location>
        <begin position="149"/>
        <end position="171"/>
    </location>
</feature>
<organism evidence="7 8">
    <name type="scientific">Anabaenopsis circularis NIES-21</name>
    <dbReference type="NCBI Taxonomy" id="1085406"/>
    <lineage>
        <taxon>Bacteria</taxon>
        <taxon>Bacillati</taxon>
        <taxon>Cyanobacteriota</taxon>
        <taxon>Cyanophyceae</taxon>
        <taxon>Nostocales</taxon>
        <taxon>Nodulariaceae</taxon>
        <taxon>Anabaenopsis</taxon>
    </lineage>
</organism>
<name>A0A1Z4GPX9_9CYAN</name>
<feature type="transmembrane region" description="Helical" evidence="6">
    <location>
        <begin position="206"/>
        <end position="228"/>
    </location>
</feature>
<evidence type="ECO:0000256" key="3">
    <source>
        <dbReference type="ARBA" id="ARBA00022692"/>
    </source>
</evidence>
<feature type="transmembrane region" description="Helical" evidence="6">
    <location>
        <begin position="40"/>
        <end position="66"/>
    </location>
</feature>